<feature type="region of interest" description="Disordered" evidence="4">
    <location>
        <begin position="632"/>
        <end position="659"/>
    </location>
</feature>
<dbReference type="Proteomes" id="UP000226031">
    <property type="component" value="Unassembled WGS sequence"/>
</dbReference>
<dbReference type="CDD" id="cd18186">
    <property type="entry name" value="BTB_POZ_ZBTB_KLHL-like"/>
    <property type="match status" value="1"/>
</dbReference>
<dbReference type="Pfam" id="PF00651">
    <property type="entry name" value="BTB"/>
    <property type="match status" value="2"/>
</dbReference>
<accession>A0A2B7ZNB2</accession>
<comment type="caution">
    <text evidence="6">The sequence shown here is derived from an EMBL/GenBank/DDBJ whole genome shotgun (WGS) entry which is preliminary data.</text>
</comment>
<dbReference type="Gene3D" id="1.25.40.20">
    <property type="entry name" value="Ankyrin repeat-containing domain"/>
    <property type="match status" value="1"/>
</dbReference>
<dbReference type="SUPFAM" id="SSF54695">
    <property type="entry name" value="POZ domain"/>
    <property type="match status" value="2"/>
</dbReference>
<dbReference type="Gene3D" id="3.30.710.10">
    <property type="entry name" value="Potassium Channel Kv1.1, Chain A"/>
    <property type="match status" value="2"/>
</dbReference>
<evidence type="ECO:0000256" key="3">
    <source>
        <dbReference type="PROSITE-ProRule" id="PRU00023"/>
    </source>
</evidence>
<feature type="domain" description="BTB" evidence="5">
    <location>
        <begin position="152"/>
        <end position="217"/>
    </location>
</feature>
<sequence length="712" mass="80380">MPETTTLRKHQLETTLQNERKLIKDGKLKEDNPLDLSQPFRELCEACRRGDLKACQEKITEGVNINARDIFDCTPLILASLCGHYEVVRLLLDSGALCERDTFQGERCLYNALNDRIRNLLLQYDYSKSTDPLQPFAAHLASLLSRDHPQTADIVVTVADESFPLHKFILSARSPSFSKKLSIAPEAKTWKLPSTIPPEAFDAGVRYLYLGETPRELRSGPGTGFTEAEVLAGIERIAKHLELNGLVEAILDSGDRRLARQRRTEETLKGRDQMESWFRENVLKHKLVIETDKANEVKWTRDNGIFADVLLRADEPLAEEIPQTDHNKQELDPPYFETANRIPVGPTSRPSSPASSLSSQKVRKSVLFAVHRAMLLRSDFFNAMFSSTFREAQITEHLQIIPVDCSPKALEVVLTYLYTDKVEFPLSLGVEVLYAADLLLIERLKSKAAVLISSLGNGNMKLQQVRNENEKSSKQIDTTQKETREDAEEEEIDIYELIRAGWMFRVQRLEEFAARYLAYRLESHIDLPEFAELVAESATRITQRQETDSIELVDDIRFYLSERFRLRFEDSGLDEIMGENCEVAKIEEEIINVAEVDDPTNNNMKPDIPNWGSGCGSYSACAFASVSVTPSASHSASPAREQQHPKTPEDEAIDVSDRKSPQVIGLDSEDLSAAFRTLDGNVAGDEFARDAADYRILLDKLDRLLEKLDLEA</sequence>
<proteinExistence type="predicted"/>
<dbReference type="InterPro" id="IPR044515">
    <property type="entry name" value="ABTB1"/>
</dbReference>
<dbReference type="GO" id="GO:0005737">
    <property type="term" value="C:cytoplasm"/>
    <property type="evidence" value="ECO:0007669"/>
    <property type="project" value="TreeGrafter"/>
</dbReference>
<feature type="compositionally biased region" description="Low complexity" evidence="4">
    <location>
        <begin position="346"/>
        <end position="357"/>
    </location>
</feature>
<feature type="region of interest" description="Disordered" evidence="4">
    <location>
        <begin position="318"/>
        <end position="357"/>
    </location>
</feature>
<dbReference type="InterPro" id="IPR002110">
    <property type="entry name" value="Ankyrin_rpt"/>
</dbReference>
<dbReference type="FunFam" id="1.25.40.20:FF:000248">
    <property type="entry name" value="Ankyrin repeat and BTB/POZ domain protein"/>
    <property type="match status" value="1"/>
</dbReference>
<feature type="compositionally biased region" description="Basic and acidic residues" evidence="4">
    <location>
        <begin position="467"/>
        <end position="484"/>
    </location>
</feature>
<evidence type="ECO:0000256" key="1">
    <source>
        <dbReference type="ARBA" id="ARBA00022737"/>
    </source>
</evidence>
<organism evidence="6 7">
    <name type="scientific">[Emmonsia] crescens</name>
    <dbReference type="NCBI Taxonomy" id="73230"/>
    <lineage>
        <taxon>Eukaryota</taxon>
        <taxon>Fungi</taxon>
        <taxon>Dikarya</taxon>
        <taxon>Ascomycota</taxon>
        <taxon>Pezizomycotina</taxon>
        <taxon>Eurotiomycetes</taxon>
        <taxon>Eurotiomycetidae</taxon>
        <taxon>Onygenales</taxon>
        <taxon>Ajellomycetaceae</taxon>
        <taxon>Emergomyces</taxon>
    </lineage>
</organism>
<gene>
    <name evidence="6" type="ORF">GX50_01691</name>
</gene>
<dbReference type="SUPFAM" id="SSF48403">
    <property type="entry name" value="Ankyrin repeat"/>
    <property type="match status" value="1"/>
</dbReference>
<dbReference type="CDD" id="cd18497">
    <property type="entry name" value="BACK_ABTB1_BPOZ"/>
    <property type="match status" value="1"/>
</dbReference>
<dbReference type="SMART" id="SM00225">
    <property type="entry name" value="BTB"/>
    <property type="match status" value="2"/>
</dbReference>
<dbReference type="Pfam" id="PF12796">
    <property type="entry name" value="Ank_2"/>
    <property type="match status" value="1"/>
</dbReference>
<dbReference type="InterPro" id="IPR011333">
    <property type="entry name" value="SKP1/BTB/POZ_sf"/>
</dbReference>
<evidence type="ECO:0000259" key="5">
    <source>
        <dbReference type="PROSITE" id="PS50097"/>
    </source>
</evidence>
<evidence type="ECO:0000256" key="4">
    <source>
        <dbReference type="SAM" id="MobiDB-lite"/>
    </source>
</evidence>
<keyword evidence="1" id="KW-0677">Repeat</keyword>
<dbReference type="PROSITE" id="PS50297">
    <property type="entry name" value="ANK_REP_REGION"/>
    <property type="match status" value="1"/>
</dbReference>
<feature type="compositionally biased region" description="Basic and acidic residues" evidence="4">
    <location>
        <begin position="641"/>
        <end position="659"/>
    </location>
</feature>
<dbReference type="InterPro" id="IPR000210">
    <property type="entry name" value="BTB/POZ_dom"/>
</dbReference>
<evidence type="ECO:0000256" key="2">
    <source>
        <dbReference type="ARBA" id="ARBA00023043"/>
    </source>
</evidence>
<dbReference type="GO" id="GO:0000151">
    <property type="term" value="C:ubiquitin ligase complex"/>
    <property type="evidence" value="ECO:0007669"/>
    <property type="project" value="TreeGrafter"/>
</dbReference>
<name>A0A2B7ZNB2_9EURO</name>
<evidence type="ECO:0000313" key="7">
    <source>
        <dbReference type="Proteomes" id="UP000226031"/>
    </source>
</evidence>
<feature type="repeat" description="ANK" evidence="3">
    <location>
        <begin position="71"/>
        <end position="96"/>
    </location>
</feature>
<keyword evidence="7" id="KW-1185">Reference proteome</keyword>
<feature type="region of interest" description="Disordered" evidence="4">
    <location>
        <begin position="463"/>
        <end position="487"/>
    </location>
</feature>
<dbReference type="SMART" id="SM00248">
    <property type="entry name" value="ANK"/>
    <property type="match status" value="1"/>
</dbReference>
<dbReference type="InterPro" id="IPR036770">
    <property type="entry name" value="Ankyrin_rpt-contain_sf"/>
</dbReference>
<evidence type="ECO:0000313" key="6">
    <source>
        <dbReference type="EMBL" id="PGH35476.1"/>
    </source>
</evidence>
<protein>
    <recommendedName>
        <fullName evidence="5">BTB domain-containing protein</fullName>
    </recommendedName>
</protein>
<dbReference type="PROSITE" id="PS50088">
    <property type="entry name" value="ANK_REPEAT"/>
    <property type="match status" value="1"/>
</dbReference>
<reference evidence="6 7" key="1">
    <citation type="submission" date="2017-10" db="EMBL/GenBank/DDBJ databases">
        <title>Comparative genomics in systemic dimorphic fungi from Ajellomycetaceae.</title>
        <authorList>
            <person name="Munoz J.F."/>
            <person name="Mcewen J.G."/>
            <person name="Clay O.K."/>
            <person name="Cuomo C.A."/>
        </authorList>
    </citation>
    <scope>NUCLEOTIDE SEQUENCE [LARGE SCALE GENOMIC DNA]</scope>
    <source>
        <strain evidence="6 7">UAMH4076</strain>
    </source>
</reference>
<dbReference type="PANTHER" id="PTHR46231">
    <property type="entry name" value="ANKYRIN REPEAT AND BTB/POZ DOMAIN-CONTAINING PROTEIN 1"/>
    <property type="match status" value="1"/>
</dbReference>
<dbReference type="AlphaFoldDB" id="A0A2B7ZNB2"/>
<dbReference type="PANTHER" id="PTHR46231:SF1">
    <property type="entry name" value="ANKYRIN REPEAT AND BTB_POZ DOMAIN-CONTAINING PROTEIN 1"/>
    <property type="match status" value="1"/>
</dbReference>
<dbReference type="VEuPathDB" id="FungiDB:EMCG_05284"/>
<dbReference type="PROSITE" id="PS50097">
    <property type="entry name" value="BTB"/>
    <property type="match status" value="2"/>
</dbReference>
<feature type="domain" description="BTB" evidence="5">
    <location>
        <begin position="368"/>
        <end position="426"/>
    </location>
</feature>
<dbReference type="STRING" id="73230.A0A2B7ZNB2"/>
<keyword evidence="2 3" id="KW-0040">ANK repeat</keyword>
<dbReference type="EMBL" id="PDND01000021">
    <property type="protein sequence ID" value="PGH35476.1"/>
    <property type="molecule type" value="Genomic_DNA"/>
</dbReference>